<feature type="domain" description="Anaphylatoxin-like" evidence="5">
    <location>
        <begin position="168"/>
        <end position="203"/>
    </location>
</feature>
<dbReference type="InterPro" id="IPR013783">
    <property type="entry name" value="Ig-like_fold"/>
</dbReference>
<dbReference type="Pfam" id="PF07703">
    <property type="entry name" value="A2M_BRD"/>
    <property type="match status" value="1"/>
</dbReference>
<dbReference type="GO" id="GO:0004866">
    <property type="term" value="F:endopeptidase inhibitor activity"/>
    <property type="evidence" value="ECO:0007669"/>
    <property type="project" value="InterPro"/>
</dbReference>
<keyword evidence="3" id="KW-1015">Disulfide bond</keyword>
<accession>A0A8C4R5F2</accession>
<dbReference type="Gene3D" id="2.60.40.1930">
    <property type="match status" value="2"/>
</dbReference>
<dbReference type="Gene3D" id="2.20.130.20">
    <property type="match status" value="1"/>
</dbReference>
<dbReference type="InterPro" id="IPR018081">
    <property type="entry name" value="Anaphylatoxin_comp_syst"/>
</dbReference>
<feature type="signal peptide" evidence="4">
    <location>
        <begin position="1"/>
        <end position="19"/>
    </location>
</feature>
<sequence>MIPSFRVLAFYLVSTKMVADSVLVYVKKDCKDEFIITPDHNDLRPGEMLDLKLKGAPLSRVALVAVDQAAYLLNSKNRLRAEEVWQSLEHKDIGCTHGSGANTEEVFHGAGVVFVSTQGNPATHREEFACPVRSIQRAKRSLSMAVKDFHEKTIAKENEFTDPELKRCCRHGLLKNLLELSCSLRARRITSGEGCVRAFRACCDLATSLRKPRPIMRTLPIAARGGKGFMYSSVYARRPPPQPSVPHVDELGDFTARSYFATSWFWMETDLSSEGKGTTKAASPESITTWDVQAVAVTPSGGLCVAEPKTVRTFKSFFISLLLPYSVVRNEQTELRAILHNYKEEELTVFVWVETDPGICTAVSSSFTESQTVTLAPGATKVFPIAIAATKVGNPNIMVFARNHDGFTADGVSRRLRVVSEGIKKEKSHTKIMIAKGGTTSYVIKEMNPPDLVPGTDPLIYIKLKADEMAEFVDGVLETEGTSQLLRLPTGCGEQTMIYLAPTLSVTRYLDSTQQWRLLGGNTLRNKALDFISRGYARELGFRKEDGSYAAFPNRPSSTWLTAFVAKIFAQASNVVLIDEKEVCRAASWVATHRQDPDGSYREDAPVIHQEMQGGVTIRTPQRRMMRMMQPRHHSRHHLRFQHPLQRRLGWFREVFGLKPPPIMDIIPHERRQVEEGAFLQGGVKGGDGKLALTAFVTVGLKFGQENCTNEEQNKVVANSLARAVGFLRENIAVASSPYAVALASYALTLANKGTSDITLATTQLRKFVKEQDGQRFWLAGAGAGGRGRSAVDVETTGYGLLQTLLLRDWDYANPIVTWLVESRNYGGGFRSTQDTVVALEALTLYRTENQGDSRQDLSVTITTPTRNFNSYTTLTKSLAGSEKPVVVPSGANITVQLQGYGKGVISVLKLYYAVGQSEGCNRFHLEVSASDAKPTPDGYSPMEDAPTGRLGFLETRRRVGRSPVEDSKGKSIRLVICVRLE</sequence>
<evidence type="ECO:0000256" key="4">
    <source>
        <dbReference type="SAM" id="SignalP"/>
    </source>
</evidence>
<dbReference type="Gene3D" id="2.60.40.10">
    <property type="entry name" value="Immunoglobulins"/>
    <property type="match status" value="1"/>
</dbReference>
<dbReference type="InterPro" id="IPR011626">
    <property type="entry name" value="Alpha-macroglobulin_TED"/>
</dbReference>
<evidence type="ECO:0000259" key="5">
    <source>
        <dbReference type="PROSITE" id="PS01178"/>
    </source>
</evidence>
<dbReference type="OMA" id="HREEFAC"/>
<organism evidence="6 7">
    <name type="scientific">Eptatretus burgeri</name>
    <name type="common">Inshore hagfish</name>
    <dbReference type="NCBI Taxonomy" id="7764"/>
    <lineage>
        <taxon>Eukaryota</taxon>
        <taxon>Metazoa</taxon>
        <taxon>Chordata</taxon>
        <taxon>Craniata</taxon>
        <taxon>Vertebrata</taxon>
        <taxon>Cyclostomata</taxon>
        <taxon>Myxini</taxon>
        <taxon>Myxiniformes</taxon>
        <taxon>Myxinidae</taxon>
        <taxon>Eptatretinae</taxon>
        <taxon>Eptatretus</taxon>
    </lineage>
</organism>
<dbReference type="InterPro" id="IPR000020">
    <property type="entry name" value="Anaphylatoxin/fibulin"/>
</dbReference>
<dbReference type="CDD" id="cd00017">
    <property type="entry name" value="ANATO"/>
    <property type="match status" value="1"/>
</dbReference>
<dbReference type="InterPro" id="IPR011625">
    <property type="entry name" value="A2M_N_BRD"/>
</dbReference>
<dbReference type="Pfam" id="PF00207">
    <property type="entry name" value="A2M"/>
    <property type="match status" value="1"/>
</dbReference>
<dbReference type="Gene3D" id="6.20.50.160">
    <property type="match status" value="1"/>
</dbReference>
<evidence type="ECO:0000256" key="1">
    <source>
        <dbReference type="ARBA" id="ARBA00004613"/>
    </source>
</evidence>
<proteinExistence type="predicted"/>
<dbReference type="Gene3D" id="1.50.10.20">
    <property type="match status" value="2"/>
</dbReference>
<dbReference type="Proteomes" id="UP000694388">
    <property type="component" value="Unplaced"/>
</dbReference>
<dbReference type="SUPFAM" id="SSF48239">
    <property type="entry name" value="Terpenoid cyclases/Protein prenyltransferases"/>
    <property type="match status" value="1"/>
</dbReference>
<keyword evidence="7" id="KW-1185">Reference proteome</keyword>
<dbReference type="Pfam" id="PF01821">
    <property type="entry name" value="ANATO"/>
    <property type="match status" value="1"/>
</dbReference>
<keyword evidence="4" id="KW-0732">Signal</keyword>
<dbReference type="SMART" id="SM01360">
    <property type="entry name" value="A2M"/>
    <property type="match status" value="1"/>
</dbReference>
<dbReference type="SMART" id="SM01419">
    <property type="entry name" value="Thiol-ester_cl"/>
    <property type="match status" value="1"/>
</dbReference>
<dbReference type="CDD" id="cd02896">
    <property type="entry name" value="complement_C3_C4_C5"/>
    <property type="match status" value="1"/>
</dbReference>
<evidence type="ECO:0000256" key="3">
    <source>
        <dbReference type="ARBA" id="ARBA00023157"/>
    </source>
</evidence>
<dbReference type="PROSITE" id="PS01178">
    <property type="entry name" value="ANAPHYLATOXIN_2"/>
    <property type="match status" value="1"/>
</dbReference>
<keyword evidence="2" id="KW-0964">Secreted</keyword>
<dbReference type="InterPro" id="IPR001599">
    <property type="entry name" value="Macroglobln_a2"/>
</dbReference>
<dbReference type="InterPro" id="IPR008930">
    <property type="entry name" value="Terpenoid_cyclase/PrenylTrfase"/>
</dbReference>
<dbReference type="PROSITE" id="PS01177">
    <property type="entry name" value="ANAPHYLATOXIN_1"/>
    <property type="match status" value="1"/>
</dbReference>
<dbReference type="PANTHER" id="PTHR11412:SF166">
    <property type="entry name" value="NTR DOMAIN-CONTAINING PROTEIN"/>
    <property type="match status" value="1"/>
</dbReference>
<dbReference type="PANTHER" id="PTHR11412">
    <property type="entry name" value="MACROGLOBULIN / COMPLEMENT"/>
    <property type="match status" value="1"/>
</dbReference>
<protein>
    <recommendedName>
        <fullName evidence="5">Anaphylatoxin-like domain-containing protein</fullName>
    </recommendedName>
</protein>
<dbReference type="PROSITE" id="PS00477">
    <property type="entry name" value="ALPHA_2_MACROGLOBULIN"/>
    <property type="match status" value="1"/>
</dbReference>
<dbReference type="GO" id="GO:0005615">
    <property type="term" value="C:extracellular space"/>
    <property type="evidence" value="ECO:0007669"/>
    <property type="project" value="InterPro"/>
</dbReference>
<comment type="subcellular location">
    <subcellularLocation>
        <location evidence="1">Secreted</location>
    </subcellularLocation>
</comment>
<reference evidence="6" key="2">
    <citation type="submission" date="2025-09" db="UniProtKB">
        <authorList>
            <consortium name="Ensembl"/>
        </authorList>
    </citation>
    <scope>IDENTIFICATION</scope>
</reference>
<reference evidence="6" key="1">
    <citation type="submission" date="2025-08" db="UniProtKB">
        <authorList>
            <consortium name="Ensembl"/>
        </authorList>
    </citation>
    <scope>IDENTIFICATION</scope>
</reference>
<dbReference type="InterPro" id="IPR019742">
    <property type="entry name" value="MacrogloblnA2_CS"/>
</dbReference>
<dbReference type="SMART" id="SM00104">
    <property type="entry name" value="ANATO"/>
    <property type="match status" value="1"/>
</dbReference>
<evidence type="ECO:0000313" key="7">
    <source>
        <dbReference type="Proteomes" id="UP000694388"/>
    </source>
</evidence>
<dbReference type="GeneTree" id="ENSGT00940000155739"/>
<dbReference type="SUPFAM" id="SSF47686">
    <property type="entry name" value="Anaphylotoxins (complement system)"/>
    <property type="match status" value="1"/>
</dbReference>
<name>A0A8C4R5F2_EPTBU</name>
<dbReference type="Gene3D" id="1.20.91.20">
    <property type="entry name" value="Anaphylotoxins (complement system)"/>
    <property type="match status" value="1"/>
</dbReference>
<dbReference type="InterPro" id="IPR050473">
    <property type="entry name" value="A2M/Complement_sys"/>
</dbReference>
<evidence type="ECO:0000313" key="6">
    <source>
        <dbReference type="Ensembl" id="ENSEBUP00000025467.1"/>
    </source>
</evidence>
<dbReference type="Pfam" id="PF07678">
    <property type="entry name" value="TED_complement"/>
    <property type="match status" value="2"/>
</dbReference>
<dbReference type="AlphaFoldDB" id="A0A8C4R5F2"/>
<dbReference type="Ensembl" id="ENSEBUT00000026043.1">
    <property type="protein sequence ID" value="ENSEBUP00000025467.1"/>
    <property type="gene ID" value="ENSEBUG00000015699.1"/>
</dbReference>
<feature type="chain" id="PRO_5034429551" description="Anaphylatoxin-like domain-containing protein" evidence="4">
    <location>
        <begin position="20"/>
        <end position="982"/>
    </location>
</feature>
<evidence type="ECO:0000256" key="2">
    <source>
        <dbReference type="ARBA" id="ARBA00022525"/>
    </source>
</evidence>
<dbReference type="InterPro" id="IPR047565">
    <property type="entry name" value="Alpha-macroglob_thiol-ester_cl"/>
</dbReference>